<gene>
    <name evidence="7" type="ORF">AAHA92_17079</name>
</gene>
<organism evidence="7 8">
    <name type="scientific">Salvia divinorum</name>
    <name type="common">Maria pastora</name>
    <name type="synonym">Diviner's sage</name>
    <dbReference type="NCBI Taxonomy" id="28513"/>
    <lineage>
        <taxon>Eukaryota</taxon>
        <taxon>Viridiplantae</taxon>
        <taxon>Streptophyta</taxon>
        <taxon>Embryophyta</taxon>
        <taxon>Tracheophyta</taxon>
        <taxon>Spermatophyta</taxon>
        <taxon>Magnoliopsida</taxon>
        <taxon>eudicotyledons</taxon>
        <taxon>Gunneridae</taxon>
        <taxon>Pentapetalae</taxon>
        <taxon>asterids</taxon>
        <taxon>lamiids</taxon>
        <taxon>Lamiales</taxon>
        <taxon>Lamiaceae</taxon>
        <taxon>Nepetoideae</taxon>
        <taxon>Mentheae</taxon>
        <taxon>Salviinae</taxon>
        <taxon>Salvia</taxon>
        <taxon>Salvia subgen. Calosphace</taxon>
    </lineage>
</organism>
<sequence>MKARSSLEREFLEKWRKGLQIGKEDSTILERKDAIKLSADVAIAATKNAATHWRRALLCDVVSENPTNKHVVEHILGHKFKNTATRLTACSRRILRISQKRRQKAAPRRVVPKSRKRNRSRALRMLVPGGEEMDGVLLLQETLDYIVSLRAQVDVMRCLASIG</sequence>
<evidence type="ECO:0000259" key="6">
    <source>
        <dbReference type="Pfam" id="PF26576"/>
    </source>
</evidence>
<protein>
    <submittedName>
        <fullName evidence="7">Transcription factor IBH1-like 1</fullName>
    </submittedName>
</protein>
<dbReference type="InterPro" id="IPR044660">
    <property type="entry name" value="IBH1-like"/>
</dbReference>
<dbReference type="CDD" id="cd11444">
    <property type="entry name" value="bHLH_AtIBH1_like"/>
    <property type="match status" value="1"/>
</dbReference>
<evidence type="ECO:0000256" key="2">
    <source>
        <dbReference type="ARBA" id="ARBA00023015"/>
    </source>
</evidence>
<dbReference type="PANTHER" id="PTHR33124">
    <property type="entry name" value="TRANSCRIPTION FACTOR IBH1-LIKE 1"/>
    <property type="match status" value="1"/>
</dbReference>
<accession>A0ABD1H134</accession>
<dbReference type="AlphaFoldDB" id="A0ABD1H134"/>
<dbReference type="GO" id="GO:0005634">
    <property type="term" value="C:nucleus"/>
    <property type="evidence" value="ECO:0007669"/>
    <property type="project" value="UniProtKB-SubCell"/>
</dbReference>
<comment type="caution">
    <text evidence="7">The sequence shown here is derived from an EMBL/GenBank/DDBJ whole genome shotgun (WGS) entry which is preliminary data.</text>
</comment>
<dbReference type="InterPro" id="IPR059002">
    <property type="entry name" value="IBH1_N"/>
</dbReference>
<keyword evidence="2" id="KW-0805">Transcription regulation</keyword>
<evidence type="ECO:0000313" key="8">
    <source>
        <dbReference type="Proteomes" id="UP001567538"/>
    </source>
</evidence>
<keyword evidence="8" id="KW-1185">Reference proteome</keyword>
<comment type="subcellular location">
    <subcellularLocation>
        <location evidence="1">Nucleus</location>
    </subcellularLocation>
</comment>
<feature type="region of interest" description="Disordered" evidence="5">
    <location>
        <begin position="100"/>
        <end position="120"/>
    </location>
</feature>
<dbReference type="PANTHER" id="PTHR33124:SF5">
    <property type="entry name" value="TRANSCRIPTION FACTOR IBH1-LIKE 1"/>
    <property type="match status" value="1"/>
</dbReference>
<keyword evidence="3" id="KW-0804">Transcription</keyword>
<feature type="domain" description="IBH1-like N-terminal" evidence="6">
    <location>
        <begin position="5"/>
        <end position="61"/>
    </location>
</feature>
<evidence type="ECO:0000256" key="1">
    <source>
        <dbReference type="ARBA" id="ARBA00004123"/>
    </source>
</evidence>
<proteinExistence type="predicted"/>
<name>A0ABD1H134_SALDI</name>
<evidence type="ECO:0000256" key="3">
    <source>
        <dbReference type="ARBA" id="ARBA00023163"/>
    </source>
</evidence>
<reference evidence="7 8" key="1">
    <citation type="submission" date="2024-06" db="EMBL/GenBank/DDBJ databases">
        <title>A chromosome level genome sequence of Diviner's sage (Salvia divinorum).</title>
        <authorList>
            <person name="Ford S.A."/>
            <person name="Ro D.-K."/>
            <person name="Ness R.W."/>
            <person name="Phillips M.A."/>
        </authorList>
    </citation>
    <scope>NUCLEOTIDE SEQUENCE [LARGE SCALE GENOMIC DNA]</scope>
    <source>
        <strain evidence="7">SAF-2024a</strain>
        <tissue evidence="7">Leaf</tissue>
    </source>
</reference>
<keyword evidence="4" id="KW-0539">Nucleus</keyword>
<dbReference type="Pfam" id="PF26576">
    <property type="entry name" value="IBH1_N"/>
    <property type="match status" value="1"/>
</dbReference>
<dbReference type="EMBL" id="JBEAFC010000007">
    <property type="protein sequence ID" value="KAL1548904.1"/>
    <property type="molecule type" value="Genomic_DNA"/>
</dbReference>
<evidence type="ECO:0000256" key="4">
    <source>
        <dbReference type="ARBA" id="ARBA00023242"/>
    </source>
</evidence>
<evidence type="ECO:0000313" key="7">
    <source>
        <dbReference type="EMBL" id="KAL1548904.1"/>
    </source>
</evidence>
<evidence type="ECO:0000256" key="5">
    <source>
        <dbReference type="SAM" id="MobiDB-lite"/>
    </source>
</evidence>
<dbReference type="InterPro" id="IPR044549">
    <property type="entry name" value="bHLH_AtIBH1-like"/>
</dbReference>
<dbReference type="Proteomes" id="UP001567538">
    <property type="component" value="Unassembled WGS sequence"/>
</dbReference>